<name>A0AAE4C2D7_9FLAO</name>
<feature type="domain" description="SusD-like N-terminal" evidence="7">
    <location>
        <begin position="49"/>
        <end position="228"/>
    </location>
</feature>
<evidence type="ECO:0000259" key="7">
    <source>
        <dbReference type="Pfam" id="PF14322"/>
    </source>
</evidence>
<evidence type="ECO:0000259" key="6">
    <source>
        <dbReference type="Pfam" id="PF07980"/>
    </source>
</evidence>
<reference evidence="8" key="1">
    <citation type="submission" date="2023-07" db="EMBL/GenBank/DDBJ databases">
        <title>Sorghum-associated microbial communities from plants grown in Nebraska, USA.</title>
        <authorList>
            <person name="Schachtman D."/>
        </authorList>
    </citation>
    <scope>NUCLEOTIDE SEQUENCE</scope>
    <source>
        <strain evidence="8">DS2360</strain>
    </source>
</reference>
<feature type="domain" description="RagB/SusD" evidence="6">
    <location>
        <begin position="338"/>
        <end position="459"/>
    </location>
</feature>
<dbReference type="SUPFAM" id="SSF48452">
    <property type="entry name" value="TPR-like"/>
    <property type="match status" value="1"/>
</dbReference>
<keyword evidence="3" id="KW-0732">Signal</keyword>
<dbReference type="RefSeq" id="WP_309944813.1">
    <property type="nucleotide sequence ID" value="NZ_JAVDQY010000001.1"/>
</dbReference>
<proteinExistence type="inferred from homology"/>
<comment type="caution">
    <text evidence="8">The sequence shown here is derived from an EMBL/GenBank/DDBJ whole genome shotgun (WGS) entry which is preliminary data.</text>
</comment>
<dbReference type="InterPro" id="IPR033985">
    <property type="entry name" value="SusD-like_N"/>
</dbReference>
<dbReference type="Pfam" id="PF07980">
    <property type="entry name" value="SusD_RagB"/>
    <property type="match status" value="1"/>
</dbReference>
<dbReference type="EMBL" id="JAVDQY010000001">
    <property type="protein sequence ID" value="MDR6525424.1"/>
    <property type="molecule type" value="Genomic_DNA"/>
</dbReference>
<gene>
    <name evidence="8" type="ORF">J2787_000794</name>
</gene>
<dbReference type="InterPro" id="IPR012944">
    <property type="entry name" value="SusD_RagB_dom"/>
</dbReference>
<protein>
    <recommendedName>
        <fullName evidence="10">RagB/SusD family nutrient uptake outer membrane protein</fullName>
    </recommendedName>
</protein>
<comment type="subcellular location">
    <subcellularLocation>
        <location evidence="1">Cell outer membrane</location>
    </subcellularLocation>
</comment>
<sequence length="459" mass="52553">MKYNTYKILVAGMLMLFLLPGCEKMVEIDPPTDQINTAAVFEDTHTAEAALANLMAEIRDNSMFSGGSNGLAAFLSSYTDELDAYFISNTNAAQDIYHNQQLSGNISVELIWRNAYKEIYMANSIAEGLERASSIPVNDRQRIAGTALLVRSMIYFNLQRLFGDVPYTETTDFTINKSLQRMPENQVLDHLEKDLLKSAAMLADEYTSTERLYPNRKVAQLVLAEVYLYRQKWAEAEQMAREVVSSPMYSFEEDVKKVFLNTGKHILWQMKPQNENDGTAEALQYYFTNAAPSSYALSADLIASFSDADLRKQFWTLPVSFNGQTWNRVYKYKNLAPNTTEYSVLFRLEEGYCILAEAMTQQGKIAEAAVYLNRIRQRAGLAAVTAGLTQDMFLNELLEEKRREFFTEKGHRFFDLKRMGKLQQLTTLKSNWKPYHRLWPIPLNELLLNPNLNPQNEGY</sequence>
<keyword evidence="5" id="KW-0998">Cell outer membrane</keyword>
<evidence type="ECO:0000313" key="8">
    <source>
        <dbReference type="EMBL" id="MDR6525424.1"/>
    </source>
</evidence>
<evidence type="ECO:0008006" key="10">
    <source>
        <dbReference type="Google" id="ProtNLM"/>
    </source>
</evidence>
<dbReference type="GO" id="GO:0009279">
    <property type="term" value="C:cell outer membrane"/>
    <property type="evidence" value="ECO:0007669"/>
    <property type="project" value="UniProtKB-SubCell"/>
</dbReference>
<organism evidence="8 9">
    <name type="scientific">Chryseobacterium rhizosphaerae</name>
    <dbReference type="NCBI Taxonomy" id="395937"/>
    <lineage>
        <taxon>Bacteria</taxon>
        <taxon>Pseudomonadati</taxon>
        <taxon>Bacteroidota</taxon>
        <taxon>Flavobacteriia</taxon>
        <taxon>Flavobacteriales</taxon>
        <taxon>Weeksellaceae</taxon>
        <taxon>Chryseobacterium group</taxon>
        <taxon>Chryseobacterium</taxon>
    </lineage>
</organism>
<dbReference type="Proteomes" id="UP001184861">
    <property type="component" value="Unassembled WGS sequence"/>
</dbReference>
<evidence type="ECO:0000256" key="3">
    <source>
        <dbReference type="ARBA" id="ARBA00022729"/>
    </source>
</evidence>
<evidence type="ECO:0000256" key="4">
    <source>
        <dbReference type="ARBA" id="ARBA00023136"/>
    </source>
</evidence>
<keyword evidence="4" id="KW-0472">Membrane</keyword>
<evidence type="ECO:0000313" key="9">
    <source>
        <dbReference type="Proteomes" id="UP001184861"/>
    </source>
</evidence>
<dbReference type="AlphaFoldDB" id="A0AAE4C2D7"/>
<comment type="similarity">
    <text evidence="2">Belongs to the SusD family.</text>
</comment>
<dbReference type="InterPro" id="IPR011990">
    <property type="entry name" value="TPR-like_helical_dom_sf"/>
</dbReference>
<evidence type="ECO:0000256" key="5">
    <source>
        <dbReference type="ARBA" id="ARBA00023237"/>
    </source>
</evidence>
<dbReference type="Pfam" id="PF14322">
    <property type="entry name" value="SusD-like_3"/>
    <property type="match status" value="1"/>
</dbReference>
<dbReference type="Gene3D" id="1.25.40.390">
    <property type="match status" value="1"/>
</dbReference>
<evidence type="ECO:0000256" key="1">
    <source>
        <dbReference type="ARBA" id="ARBA00004442"/>
    </source>
</evidence>
<accession>A0AAE4C2D7</accession>
<evidence type="ECO:0000256" key="2">
    <source>
        <dbReference type="ARBA" id="ARBA00006275"/>
    </source>
</evidence>